<sequence>MPKLLDAPNIAKDPNKKTKLYYYDLMLAKGHRYPRNLTCKSLKIKRKMIKNFKILRDKFGVPKRTQRKRIFEKLVSTRFK</sequence>
<evidence type="ECO:0000313" key="1">
    <source>
        <dbReference type="EMBL" id="CAJ1972446.1"/>
    </source>
</evidence>
<accession>A0AA86STJ4</accession>
<evidence type="ECO:0000313" key="2">
    <source>
        <dbReference type="Proteomes" id="UP001189624"/>
    </source>
</evidence>
<proteinExistence type="predicted"/>
<organism evidence="1 2">
    <name type="scientific">Sphenostylis stenocarpa</name>
    <dbReference type="NCBI Taxonomy" id="92480"/>
    <lineage>
        <taxon>Eukaryota</taxon>
        <taxon>Viridiplantae</taxon>
        <taxon>Streptophyta</taxon>
        <taxon>Embryophyta</taxon>
        <taxon>Tracheophyta</taxon>
        <taxon>Spermatophyta</taxon>
        <taxon>Magnoliopsida</taxon>
        <taxon>eudicotyledons</taxon>
        <taxon>Gunneridae</taxon>
        <taxon>Pentapetalae</taxon>
        <taxon>rosids</taxon>
        <taxon>fabids</taxon>
        <taxon>Fabales</taxon>
        <taxon>Fabaceae</taxon>
        <taxon>Papilionoideae</taxon>
        <taxon>50 kb inversion clade</taxon>
        <taxon>NPAAA clade</taxon>
        <taxon>indigoferoid/millettioid clade</taxon>
        <taxon>Phaseoleae</taxon>
        <taxon>Sphenostylis</taxon>
    </lineage>
</organism>
<dbReference type="Gramene" id="rna-AYBTSS11_LOCUS24495">
    <property type="protein sequence ID" value="CAJ1972446.1"/>
    <property type="gene ID" value="gene-AYBTSS11_LOCUS24495"/>
</dbReference>
<dbReference type="EMBL" id="OY731405">
    <property type="protein sequence ID" value="CAJ1972446.1"/>
    <property type="molecule type" value="Genomic_DNA"/>
</dbReference>
<gene>
    <name evidence="1" type="ORF">AYBTSS11_LOCUS24495</name>
</gene>
<keyword evidence="2" id="KW-1185">Reference proteome</keyword>
<protein>
    <submittedName>
        <fullName evidence="1">Uncharacterized protein</fullName>
    </submittedName>
</protein>
<dbReference type="Proteomes" id="UP001189624">
    <property type="component" value="Chromosome 8"/>
</dbReference>
<name>A0AA86STJ4_9FABA</name>
<reference evidence="1" key="1">
    <citation type="submission" date="2023-10" db="EMBL/GenBank/DDBJ databases">
        <authorList>
            <person name="Domelevo Entfellner J.-B."/>
        </authorList>
    </citation>
    <scope>NUCLEOTIDE SEQUENCE</scope>
</reference>
<dbReference type="AlphaFoldDB" id="A0AA86STJ4"/>